<feature type="transmembrane region" description="Helical" evidence="10">
    <location>
        <begin position="42"/>
        <end position="59"/>
    </location>
</feature>
<keyword evidence="6 10" id="KW-1133">Transmembrane helix</keyword>
<keyword evidence="11" id="KW-0966">Cell projection</keyword>
<evidence type="ECO:0000256" key="10">
    <source>
        <dbReference type="RuleBase" id="RU362071"/>
    </source>
</evidence>
<evidence type="ECO:0000256" key="5">
    <source>
        <dbReference type="ARBA" id="ARBA00022692"/>
    </source>
</evidence>
<dbReference type="GO" id="GO:0006605">
    <property type="term" value="P:protein targeting"/>
    <property type="evidence" value="ECO:0007669"/>
    <property type="project" value="UniProtKB-UniRule"/>
</dbReference>
<dbReference type="GO" id="GO:0044780">
    <property type="term" value="P:bacterial-type flagellum assembly"/>
    <property type="evidence" value="ECO:0007669"/>
    <property type="project" value="UniProtKB-UniRule"/>
</dbReference>
<keyword evidence="5 10" id="KW-0812">Transmembrane</keyword>
<dbReference type="InterPro" id="IPR002010">
    <property type="entry name" value="T3SS_IM_R"/>
</dbReference>
<name>A0A7Y8KVD3_9BURK</name>
<sequence>MPTFSEADIMALVSPVFWPFLRILAVFSSAPIFSARSVPMRTRVALAMLIALCAQAVLPEQPVIGLTDPDAFAVVLQQVVVGVAIGLAVRIVFSSVELAGEVIGLQMGLNYAGFFDPSTNSQTSAVGRYFGNITMLLFVVLGGHLMVLQAVVSSFETFPLGGSAFESINRLRLHELGAVVFRYGLWIALPMIGLLLFINIVLGFVSRIAPQMNAFAIGFPLTITAGLIGISATLPMLDGPVVALLKLATDIFTGG</sequence>
<feature type="transmembrane region" description="Helical" evidence="10">
    <location>
        <begin position="183"/>
        <end position="205"/>
    </location>
</feature>
<dbReference type="Proteomes" id="UP000545507">
    <property type="component" value="Unassembled WGS sequence"/>
</dbReference>
<dbReference type="PRINTS" id="PR00953">
    <property type="entry name" value="TYPE3IMRPROT"/>
</dbReference>
<proteinExistence type="inferred from homology"/>
<dbReference type="InterPro" id="IPR006303">
    <property type="entry name" value="FliR"/>
</dbReference>
<evidence type="ECO:0000256" key="1">
    <source>
        <dbReference type="ARBA" id="ARBA00002578"/>
    </source>
</evidence>
<dbReference type="RefSeq" id="WP_177133153.1">
    <property type="nucleotide sequence ID" value="NZ_JAGPWB010000039.1"/>
</dbReference>
<evidence type="ECO:0000313" key="12">
    <source>
        <dbReference type="Proteomes" id="UP000545507"/>
    </source>
</evidence>
<dbReference type="PANTHER" id="PTHR30065:SF8">
    <property type="entry name" value="FLAGELLAR BIOSYNTHETIC PROTEIN FLIR"/>
    <property type="match status" value="1"/>
</dbReference>
<comment type="caution">
    <text evidence="11">The sequence shown here is derived from an EMBL/GenBank/DDBJ whole genome shotgun (WGS) entry which is preliminary data.</text>
</comment>
<reference evidence="11 12" key="1">
    <citation type="submission" date="2019-09" db="EMBL/GenBank/DDBJ databases">
        <title>Hydrogenophaga aromatica sp. nov., isolated from a para-xylene-degrading enrichment culture.</title>
        <authorList>
            <person name="Tancsics A."/>
            <person name="Banerjee S."/>
        </authorList>
    </citation>
    <scope>NUCLEOTIDE SEQUENCE [LARGE SCALE GENOMIC DNA]</scope>
    <source>
        <strain evidence="11 12">D2P1</strain>
    </source>
</reference>
<keyword evidence="4 10" id="KW-1003">Cell membrane</keyword>
<organism evidence="11 12">
    <name type="scientific">Hydrogenophaga aromaticivorans</name>
    <dbReference type="NCBI Taxonomy" id="2610898"/>
    <lineage>
        <taxon>Bacteria</taxon>
        <taxon>Pseudomonadati</taxon>
        <taxon>Pseudomonadota</taxon>
        <taxon>Betaproteobacteria</taxon>
        <taxon>Burkholderiales</taxon>
        <taxon>Comamonadaceae</taxon>
        <taxon>Hydrogenophaga</taxon>
    </lineage>
</organism>
<keyword evidence="11" id="KW-0282">Flagellum</keyword>
<feature type="transmembrane region" description="Helical" evidence="10">
    <location>
        <begin position="16"/>
        <end position="35"/>
    </location>
</feature>
<dbReference type="AlphaFoldDB" id="A0A7Y8KVD3"/>
<evidence type="ECO:0000256" key="6">
    <source>
        <dbReference type="ARBA" id="ARBA00022989"/>
    </source>
</evidence>
<comment type="similarity">
    <text evidence="2 10">Belongs to the FliR/MopE/SpaR family.</text>
</comment>
<feature type="transmembrane region" description="Helical" evidence="10">
    <location>
        <begin position="71"/>
        <end position="93"/>
    </location>
</feature>
<keyword evidence="11" id="KW-0969">Cilium</keyword>
<dbReference type="PANTHER" id="PTHR30065">
    <property type="entry name" value="FLAGELLAR BIOSYNTHETIC PROTEIN FLIR"/>
    <property type="match status" value="1"/>
</dbReference>
<dbReference type="GO" id="GO:0009425">
    <property type="term" value="C:bacterial-type flagellum basal body"/>
    <property type="evidence" value="ECO:0007669"/>
    <property type="project" value="UniProtKB-SubCell"/>
</dbReference>
<feature type="transmembrane region" description="Helical" evidence="10">
    <location>
        <begin position="217"/>
        <end position="237"/>
    </location>
</feature>
<keyword evidence="7 10" id="KW-0472">Membrane</keyword>
<evidence type="ECO:0000256" key="9">
    <source>
        <dbReference type="NCBIfam" id="TIGR01400"/>
    </source>
</evidence>
<dbReference type="NCBIfam" id="TIGR01400">
    <property type="entry name" value="fliR"/>
    <property type="match status" value="1"/>
</dbReference>
<dbReference type="EMBL" id="VYGV01000003">
    <property type="protein sequence ID" value="NWF44220.1"/>
    <property type="molecule type" value="Genomic_DNA"/>
</dbReference>
<feature type="transmembrane region" description="Helical" evidence="10">
    <location>
        <begin position="129"/>
        <end position="152"/>
    </location>
</feature>
<comment type="function">
    <text evidence="1 10">Role in flagellar biosynthesis.</text>
</comment>
<comment type="subcellular location">
    <subcellularLocation>
        <location evidence="10">Cell membrane</location>
        <topology evidence="10">Multi-pass membrane protein</topology>
    </subcellularLocation>
    <subcellularLocation>
        <location evidence="10">Bacterial flagellum basal body</location>
    </subcellularLocation>
</comment>
<accession>A0A7Y8KVD3</accession>
<protein>
    <recommendedName>
        <fullName evidence="3 9">Flagellar biosynthetic protein FliR</fullName>
    </recommendedName>
</protein>
<dbReference type="GO" id="GO:0005886">
    <property type="term" value="C:plasma membrane"/>
    <property type="evidence" value="ECO:0007669"/>
    <property type="project" value="UniProtKB-SubCell"/>
</dbReference>
<evidence type="ECO:0000256" key="7">
    <source>
        <dbReference type="ARBA" id="ARBA00023136"/>
    </source>
</evidence>
<evidence type="ECO:0000256" key="2">
    <source>
        <dbReference type="ARBA" id="ARBA00009772"/>
    </source>
</evidence>
<keyword evidence="8 10" id="KW-0975">Bacterial flagellum</keyword>
<evidence type="ECO:0000256" key="3">
    <source>
        <dbReference type="ARBA" id="ARBA00021717"/>
    </source>
</evidence>
<gene>
    <name evidence="11" type="primary">fliR</name>
    <name evidence="11" type="ORF">F3K02_02980</name>
</gene>
<keyword evidence="12" id="KW-1185">Reference proteome</keyword>
<evidence type="ECO:0000313" key="11">
    <source>
        <dbReference type="EMBL" id="NWF44220.1"/>
    </source>
</evidence>
<evidence type="ECO:0000256" key="8">
    <source>
        <dbReference type="ARBA" id="ARBA00023143"/>
    </source>
</evidence>
<evidence type="ECO:0000256" key="4">
    <source>
        <dbReference type="ARBA" id="ARBA00022475"/>
    </source>
</evidence>
<dbReference type="Pfam" id="PF01311">
    <property type="entry name" value="Bac_export_1"/>
    <property type="match status" value="1"/>
</dbReference>